<feature type="compositionally biased region" description="Basic and acidic residues" evidence="2">
    <location>
        <begin position="211"/>
        <end position="220"/>
    </location>
</feature>
<dbReference type="Pfam" id="PF04677">
    <property type="entry name" value="CwfJ_C_1"/>
    <property type="match status" value="1"/>
</dbReference>
<evidence type="ECO:0000256" key="1">
    <source>
        <dbReference type="ARBA" id="ARBA00006795"/>
    </source>
</evidence>
<name>A0ABR2MXT1_9ASPA</name>
<organism evidence="5 6">
    <name type="scientific">Platanthera guangdongensis</name>
    <dbReference type="NCBI Taxonomy" id="2320717"/>
    <lineage>
        <taxon>Eukaryota</taxon>
        <taxon>Viridiplantae</taxon>
        <taxon>Streptophyta</taxon>
        <taxon>Embryophyta</taxon>
        <taxon>Tracheophyta</taxon>
        <taxon>Spermatophyta</taxon>
        <taxon>Magnoliopsida</taxon>
        <taxon>Liliopsida</taxon>
        <taxon>Asparagales</taxon>
        <taxon>Orchidaceae</taxon>
        <taxon>Orchidoideae</taxon>
        <taxon>Orchideae</taxon>
        <taxon>Orchidinae</taxon>
        <taxon>Platanthera</taxon>
    </lineage>
</organism>
<accession>A0ABR2MXT1</accession>
<dbReference type="PANTHER" id="PTHR12072">
    <property type="entry name" value="CWF19, CELL CYCLE CONTROL PROTEIN"/>
    <property type="match status" value="1"/>
</dbReference>
<dbReference type="Pfam" id="PF04676">
    <property type="entry name" value="CwfJ_C_2"/>
    <property type="match status" value="1"/>
</dbReference>
<dbReference type="Proteomes" id="UP001412067">
    <property type="component" value="Unassembled WGS sequence"/>
</dbReference>
<feature type="domain" description="Cwf19-like protein C-terminal" evidence="3">
    <location>
        <begin position="354"/>
        <end position="450"/>
    </location>
</feature>
<dbReference type="EMBL" id="JBBWWR010000004">
    <property type="protein sequence ID" value="KAK8968484.1"/>
    <property type="molecule type" value="Genomic_DNA"/>
</dbReference>
<dbReference type="InterPro" id="IPR006767">
    <property type="entry name" value="Cwf19-like_C_dom-2"/>
</dbReference>
<proteinExistence type="inferred from homology"/>
<dbReference type="PANTHER" id="PTHR12072:SF5">
    <property type="entry name" value="CWF19-LIKE PROTEIN 2"/>
    <property type="match status" value="1"/>
</dbReference>
<feature type="domain" description="Cwf19-like C-terminal" evidence="4">
    <location>
        <begin position="223"/>
        <end position="345"/>
    </location>
</feature>
<evidence type="ECO:0000259" key="3">
    <source>
        <dbReference type="Pfam" id="PF04676"/>
    </source>
</evidence>
<protein>
    <recommendedName>
        <fullName evidence="7">CWF19-like protein 2</fullName>
    </recommendedName>
</protein>
<gene>
    <name evidence="5" type="ORF">KSP40_PGU021928</name>
</gene>
<feature type="region of interest" description="Disordered" evidence="2">
    <location>
        <begin position="1"/>
        <end position="26"/>
    </location>
</feature>
<evidence type="ECO:0000313" key="5">
    <source>
        <dbReference type="EMBL" id="KAK8968484.1"/>
    </source>
</evidence>
<comment type="caution">
    <text evidence="5">The sequence shown here is derived from an EMBL/GenBank/DDBJ whole genome shotgun (WGS) entry which is preliminary data.</text>
</comment>
<sequence length="454" mass="52910">MLYNSDYIKDASSGHSEMKKPKQDNLQWRSKHFKRIPLEDSLVSEAISSINKFCNDGSFMDSINQQKKDADVHHNSFPDKEPKAFCNNDLGSDTRDCSEMLLAKRPVLSSNQLAAKVLHLKMKGKHEEAENLSRMDLLEENSKKAIQQEAECSSSRYIEKQLSSKKKKHEDDADKHLAQKIMQNKSYSVPRSADDEYEFYEEAPGRKRSKKNDVSREDKTNLTRRILTQKERCQFCFENPSRPKHLVVSIGNVTYMMLPPWEPVIQGHCCILPLQHELSTRTIDQSVWEEIRNYKKCLLKMFSRQEKDVIFLETTIELSRQRRHCLIECIPVPSSIAKQAPLYFKKAIDEAEGEWGQHDMKKVIPTSGNLRNVIPANFSYFHVEFGLDRGFVHVIDDDNNFPSSFGVNVVRGMLRLPEETMRRHQRREAPENQKRAVADFVREWEPFDWTRELD</sequence>
<evidence type="ECO:0008006" key="7">
    <source>
        <dbReference type="Google" id="ProtNLM"/>
    </source>
</evidence>
<comment type="similarity">
    <text evidence="1">Belongs to the CWF19 family.</text>
</comment>
<evidence type="ECO:0000313" key="6">
    <source>
        <dbReference type="Proteomes" id="UP001412067"/>
    </source>
</evidence>
<feature type="region of interest" description="Disordered" evidence="2">
    <location>
        <begin position="201"/>
        <end position="220"/>
    </location>
</feature>
<dbReference type="InterPro" id="IPR040194">
    <property type="entry name" value="Cwf19-like"/>
</dbReference>
<dbReference type="InterPro" id="IPR006768">
    <property type="entry name" value="Cwf19-like_C_dom-1"/>
</dbReference>
<evidence type="ECO:0000259" key="4">
    <source>
        <dbReference type="Pfam" id="PF04677"/>
    </source>
</evidence>
<keyword evidence="6" id="KW-1185">Reference proteome</keyword>
<reference evidence="5 6" key="1">
    <citation type="journal article" date="2022" name="Nat. Plants">
        <title>Genomes of leafy and leafless Platanthera orchids illuminate the evolution of mycoheterotrophy.</title>
        <authorList>
            <person name="Li M.H."/>
            <person name="Liu K.W."/>
            <person name="Li Z."/>
            <person name="Lu H.C."/>
            <person name="Ye Q.L."/>
            <person name="Zhang D."/>
            <person name="Wang J.Y."/>
            <person name="Li Y.F."/>
            <person name="Zhong Z.M."/>
            <person name="Liu X."/>
            <person name="Yu X."/>
            <person name="Liu D.K."/>
            <person name="Tu X.D."/>
            <person name="Liu B."/>
            <person name="Hao Y."/>
            <person name="Liao X.Y."/>
            <person name="Jiang Y.T."/>
            <person name="Sun W.H."/>
            <person name="Chen J."/>
            <person name="Chen Y.Q."/>
            <person name="Ai Y."/>
            <person name="Zhai J.W."/>
            <person name="Wu S.S."/>
            <person name="Zhou Z."/>
            <person name="Hsiao Y.Y."/>
            <person name="Wu W.L."/>
            <person name="Chen Y.Y."/>
            <person name="Lin Y.F."/>
            <person name="Hsu J.L."/>
            <person name="Li C.Y."/>
            <person name="Wang Z.W."/>
            <person name="Zhao X."/>
            <person name="Zhong W.Y."/>
            <person name="Ma X.K."/>
            <person name="Ma L."/>
            <person name="Huang J."/>
            <person name="Chen G.Z."/>
            <person name="Huang M.Z."/>
            <person name="Huang L."/>
            <person name="Peng D.H."/>
            <person name="Luo Y.B."/>
            <person name="Zou S.Q."/>
            <person name="Chen S.P."/>
            <person name="Lan S."/>
            <person name="Tsai W.C."/>
            <person name="Van de Peer Y."/>
            <person name="Liu Z.J."/>
        </authorList>
    </citation>
    <scope>NUCLEOTIDE SEQUENCE [LARGE SCALE GENOMIC DNA]</scope>
    <source>
        <strain evidence="5">Lor288</strain>
    </source>
</reference>
<evidence type="ECO:0000256" key="2">
    <source>
        <dbReference type="SAM" id="MobiDB-lite"/>
    </source>
</evidence>